<accession>A0A423MEU1</accession>
<evidence type="ECO:0000313" key="2">
    <source>
        <dbReference type="Proteomes" id="UP000285378"/>
    </source>
</evidence>
<name>A0A423MEU1_PSEFL</name>
<organism evidence="1 2">
    <name type="scientific">Pseudomonas fluorescens</name>
    <dbReference type="NCBI Taxonomy" id="294"/>
    <lineage>
        <taxon>Bacteria</taxon>
        <taxon>Pseudomonadati</taxon>
        <taxon>Pseudomonadota</taxon>
        <taxon>Gammaproteobacteria</taxon>
        <taxon>Pseudomonadales</taxon>
        <taxon>Pseudomonadaceae</taxon>
        <taxon>Pseudomonas</taxon>
    </lineage>
</organism>
<dbReference type="Proteomes" id="UP000285378">
    <property type="component" value="Unassembled WGS sequence"/>
</dbReference>
<evidence type="ECO:0000313" key="1">
    <source>
        <dbReference type="EMBL" id="RON81590.1"/>
    </source>
</evidence>
<reference evidence="1 2" key="1">
    <citation type="submission" date="2016-10" db="EMBL/GenBank/DDBJ databases">
        <title>Comparative genome analysis of multiple Pseudomonas spp. focuses on biocontrol and plant growth promoting traits.</title>
        <authorList>
            <person name="Tao X.-Y."/>
            <person name="Taylor C.G."/>
        </authorList>
    </citation>
    <scope>NUCLEOTIDE SEQUENCE [LARGE SCALE GENOMIC DNA]</scope>
    <source>
        <strain evidence="1 2">28B5</strain>
    </source>
</reference>
<dbReference type="EMBL" id="MOBX01000013">
    <property type="protein sequence ID" value="RON81590.1"/>
    <property type="molecule type" value="Genomic_DNA"/>
</dbReference>
<protein>
    <submittedName>
        <fullName evidence="1">Uncharacterized protein</fullName>
    </submittedName>
</protein>
<dbReference type="AlphaFoldDB" id="A0A423MEU1"/>
<comment type="caution">
    <text evidence="1">The sequence shown here is derived from an EMBL/GenBank/DDBJ whole genome shotgun (WGS) entry which is preliminary data.</text>
</comment>
<sequence>MSEHYDPQGWYDVIEPEGQKTGELRAGVYYEEGNVLGRVENGIFTYDILPNGGKGHIDGLTLIRTEPRPMTRFALVLQEGQPA</sequence>
<gene>
    <name evidence="1" type="ORF">BK670_15595</name>
</gene>
<dbReference type="RefSeq" id="WP_123451110.1">
    <property type="nucleotide sequence ID" value="NZ_MOBX01000013.1"/>
</dbReference>
<proteinExistence type="predicted"/>